<keyword evidence="2" id="KW-0472">Membrane</keyword>
<keyword evidence="7" id="KW-1185">Reference proteome</keyword>
<feature type="transmembrane region" description="Helical" evidence="2">
    <location>
        <begin position="116"/>
        <end position="134"/>
    </location>
</feature>
<feature type="transmembrane region" description="Helical" evidence="2">
    <location>
        <begin position="23"/>
        <end position="45"/>
    </location>
</feature>
<accession>A0A1M5U502</accession>
<dbReference type="InterPro" id="IPR008756">
    <property type="entry name" value="Peptidase_M56"/>
</dbReference>
<evidence type="ECO:0000259" key="3">
    <source>
        <dbReference type="Pfam" id="PF05569"/>
    </source>
</evidence>
<keyword evidence="1" id="KW-0175">Coiled coil</keyword>
<reference evidence="6" key="2">
    <citation type="submission" date="2016-11" db="EMBL/GenBank/DDBJ databases">
        <authorList>
            <person name="Varghese N."/>
            <person name="Submissions S."/>
        </authorList>
    </citation>
    <scope>NUCLEOTIDE SEQUENCE [LARGE SCALE GENOMIC DNA]</scope>
    <source>
        <strain evidence="6">DSM 19729</strain>
    </source>
</reference>
<reference evidence="4 7" key="3">
    <citation type="submission" date="2018-03" db="EMBL/GenBank/DDBJ databases">
        <title>Genomic Encyclopedia of Archaeal and Bacterial Type Strains, Phase II (KMG-II): from individual species to whole genera.</title>
        <authorList>
            <person name="Goeker M."/>
        </authorList>
    </citation>
    <scope>NUCLEOTIDE SEQUENCE [LARGE SCALE GENOMIC DNA]</scope>
    <source>
        <strain evidence="4 7">DSM 17797</strain>
    </source>
</reference>
<feature type="transmembrane region" description="Helical" evidence="2">
    <location>
        <begin position="250"/>
        <end position="269"/>
    </location>
</feature>
<gene>
    <name evidence="4" type="ORF">BC624_1163</name>
    <name evidence="5" type="ORF">SAMN05443373_1183</name>
</gene>
<proteinExistence type="predicted"/>
<dbReference type="SUPFAM" id="SSF57997">
    <property type="entry name" value="Tropomyosin"/>
    <property type="match status" value="1"/>
</dbReference>
<dbReference type="Proteomes" id="UP000184384">
    <property type="component" value="Unassembled WGS sequence"/>
</dbReference>
<dbReference type="Gene3D" id="1.20.5.340">
    <property type="match status" value="1"/>
</dbReference>
<dbReference type="STRING" id="280093.SAMN05443373_1183"/>
<dbReference type="AlphaFoldDB" id="A0A1M5U502"/>
<reference evidence="5" key="1">
    <citation type="submission" date="2016-11" db="EMBL/GenBank/DDBJ databases">
        <authorList>
            <person name="Jaros S."/>
            <person name="Januszkiewicz K."/>
            <person name="Wedrychowicz H."/>
        </authorList>
    </citation>
    <scope>NUCLEOTIDE SEQUENCE [LARGE SCALE GENOMIC DNA]</scope>
    <source>
        <strain evidence="5">DSM 19729</strain>
    </source>
</reference>
<keyword evidence="2" id="KW-1133">Transmembrane helix</keyword>
<protein>
    <submittedName>
        <fullName evidence="4">Beta-lactamase regulating signal transducer with metallopeptidase domain</fullName>
    </submittedName>
    <submittedName>
        <fullName evidence="5">Signal transducer regulating beta-lactamase production, contains metallopeptidase domain</fullName>
    </submittedName>
</protein>
<dbReference type="Pfam" id="PF05569">
    <property type="entry name" value="Peptidase_M56"/>
    <property type="match status" value="1"/>
</dbReference>
<evidence type="ECO:0000256" key="2">
    <source>
        <dbReference type="SAM" id="Phobius"/>
    </source>
</evidence>
<name>A0A1M5U502_9FLAO</name>
<evidence type="ECO:0000313" key="4">
    <source>
        <dbReference type="EMBL" id="PRZ19556.1"/>
    </source>
</evidence>
<feature type="domain" description="Peptidase M56" evidence="3">
    <location>
        <begin position="139"/>
        <end position="240"/>
    </location>
</feature>
<dbReference type="EMBL" id="PVUB01000016">
    <property type="protein sequence ID" value="PRZ19556.1"/>
    <property type="molecule type" value="Genomic_DNA"/>
</dbReference>
<dbReference type="CDD" id="cd07341">
    <property type="entry name" value="M56_BlaR1_MecR1_like"/>
    <property type="match status" value="1"/>
</dbReference>
<evidence type="ECO:0000313" key="6">
    <source>
        <dbReference type="Proteomes" id="UP000184384"/>
    </source>
</evidence>
<feature type="transmembrane region" description="Helical" evidence="2">
    <location>
        <begin position="73"/>
        <end position="96"/>
    </location>
</feature>
<keyword evidence="2" id="KW-0812">Transmembrane</keyword>
<dbReference type="PANTHER" id="PTHR34978">
    <property type="entry name" value="POSSIBLE SENSOR-TRANSDUCER PROTEIN BLAR"/>
    <property type="match status" value="1"/>
</dbReference>
<feature type="coiled-coil region" evidence="1">
    <location>
        <begin position="466"/>
        <end position="535"/>
    </location>
</feature>
<evidence type="ECO:0000256" key="1">
    <source>
        <dbReference type="SAM" id="Coils"/>
    </source>
</evidence>
<dbReference type="EMBL" id="FQWO01000018">
    <property type="protein sequence ID" value="SHH58097.1"/>
    <property type="molecule type" value="Genomic_DNA"/>
</dbReference>
<evidence type="ECO:0000313" key="7">
    <source>
        <dbReference type="Proteomes" id="UP000237771"/>
    </source>
</evidence>
<evidence type="ECO:0000313" key="5">
    <source>
        <dbReference type="EMBL" id="SHH58097.1"/>
    </source>
</evidence>
<dbReference type="Proteomes" id="UP000237771">
    <property type="component" value="Unassembled WGS sequence"/>
</dbReference>
<dbReference type="InterPro" id="IPR052173">
    <property type="entry name" value="Beta-lactam_resp_regulator"/>
</dbReference>
<organism evidence="5 6">
    <name type="scientific">Flavobacterium granuli</name>
    <dbReference type="NCBI Taxonomy" id="280093"/>
    <lineage>
        <taxon>Bacteria</taxon>
        <taxon>Pseudomonadati</taxon>
        <taxon>Bacteroidota</taxon>
        <taxon>Flavobacteriia</taxon>
        <taxon>Flavobacteriales</taxon>
        <taxon>Flavobacteriaceae</taxon>
        <taxon>Flavobacterium</taxon>
    </lineage>
</organism>
<sequence length="540" mass="61988">MAMFFLAYYFLLRKETFFTSNRWFLLAGLITSALLPFVIFTKTIWVDPSPAAIDWSNVPVSAPMENTGFEINWYLVLAIGYGIGLLLFLIVFALDFYSLTKILKNKAIHQQADFKFIDLTANVAPFSFFNTIVYNSSLYSKLELESILEHEKVHSEQNHTLDVLISRLFCVVFWFNPIVWFYKNAIMQNLEFIADSEASKKISDKKAYQITLLKITTQENCVAISNHFYQSLIKKRIVMLNKNQSKKSHYWKYFSVLPALIAFVLFFQIEVIAQEKSIKEDAQQQTSNLSSNQETSSLKSATEINVIANDTVKKTKVIKVHTSNKDDQTEIFIDGKKVSKAEMDNLDPNRIATMDVSKNGGKSTIKIISRNTQGIPDDTEIYIDGERVSKKELDELNQNTIKQMDVNKTGSNKKTIKIITRSTNQSLNNIQAPVPPTPPTPPNFTFKTPKAPNFPKAPKAPKGDPINGDKKAWKQFENQMQEYEQKMQKAAPSMAAFEKQMEEFEKQMEPFNAEMKAFEKKMKVYEQQMEEYQSQLHAKK</sequence>
<feature type="transmembrane region" description="Helical" evidence="2">
    <location>
        <begin position="164"/>
        <end position="182"/>
    </location>
</feature>
<dbReference type="PANTHER" id="PTHR34978:SF3">
    <property type="entry name" value="SLR0241 PROTEIN"/>
    <property type="match status" value="1"/>
</dbReference>